<dbReference type="Gene3D" id="3.80.10.10">
    <property type="entry name" value="Ribonuclease Inhibitor"/>
    <property type="match status" value="1"/>
</dbReference>
<dbReference type="OrthoDB" id="2988745at2759"/>
<reference evidence="2" key="1">
    <citation type="submission" date="2020-05" db="EMBL/GenBank/DDBJ databases">
        <title>Mycena genomes resolve the evolution of fungal bioluminescence.</title>
        <authorList>
            <person name="Tsai I.J."/>
        </authorList>
    </citation>
    <scope>NUCLEOTIDE SEQUENCE</scope>
    <source>
        <strain evidence="2">CCC161011</strain>
    </source>
</reference>
<evidence type="ECO:0008006" key="4">
    <source>
        <dbReference type="Google" id="ProtNLM"/>
    </source>
</evidence>
<name>A0A8H6XXN1_9AGAR</name>
<dbReference type="AlphaFoldDB" id="A0A8H6XXN1"/>
<proteinExistence type="predicted"/>
<dbReference type="InterPro" id="IPR032675">
    <property type="entry name" value="LRR_dom_sf"/>
</dbReference>
<sequence length="421" mass="45592">MSLTRLDDLTLSDCDIVARKGFLALGSLTIKSGLDTAEGESLQIASPESLRALNLDLCHSQIHPLLTGFGPGILPQLVHLSITFRDVGDSDKVFPFLDRCPGLESLEILTSTGQSTLQFPVVHSGTVPLLRTLTGPPELIQSLTPNRPVTGVTVLSTNRDHSDDVLPLCMEISRSARPIQSLVLPVIDYPTLGPLVAIVGLFPDLRELHIVIGGDEFTVLGSHSWWEHASSPADTRSVDLCDDAVFDDMAADDISDTESDEPPTVIRAHTKERSAPPVSGNSDIHYIVRWILGGLLSLSPGIEVLLLEQQKERSWSRQLSLTEQQQAVAALSLMYPHLCQVQFGRPGNNWKRTGTGTAGSGGSWKGDAESSTPQQSRIIVEKLASPPLAPPPLARTSITERPDPNRRGPSLRVVTVQAGWY</sequence>
<evidence type="ECO:0000313" key="3">
    <source>
        <dbReference type="Proteomes" id="UP000620124"/>
    </source>
</evidence>
<comment type="caution">
    <text evidence="2">The sequence shown here is derived from an EMBL/GenBank/DDBJ whole genome shotgun (WGS) entry which is preliminary data.</text>
</comment>
<dbReference type="Proteomes" id="UP000620124">
    <property type="component" value="Unassembled WGS sequence"/>
</dbReference>
<keyword evidence="3" id="KW-1185">Reference proteome</keyword>
<feature type="region of interest" description="Disordered" evidence="1">
    <location>
        <begin position="346"/>
        <end position="411"/>
    </location>
</feature>
<evidence type="ECO:0000313" key="2">
    <source>
        <dbReference type="EMBL" id="KAF7348629.1"/>
    </source>
</evidence>
<evidence type="ECO:0000256" key="1">
    <source>
        <dbReference type="SAM" id="MobiDB-lite"/>
    </source>
</evidence>
<protein>
    <recommendedName>
        <fullName evidence="4">F-box domain-containing protein</fullName>
    </recommendedName>
</protein>
<dbReference type="EMBL" id="JACAZI010000011">
    <property type="protein sequence ID" value="KAF7348629.1"/>
    <property type="molecule type" value="Genomic_DNA"/>
</dbReference>
<gene>
    <name evidence="2" type="ORF">MVEN_01380900</name>
</gene>
<dbReference type="SUPFAM" id="SSF52047">
    <property type="entry name" value="RNI-like"/>
    <property type="match status" value="1"/>
</dbReference>
<organism evidence="2 3">
    <name type="scientific">Mycena venus</name>
    <dbReference type="NCBI Taxonomy" id="2733690"/>
    <lineage>
        <taxon>Eukaryota</taxon>
        <taxon>Fungi</taxon>
        <taxon>Dikarya</taxon>
        <taxon>Basidiomycota</taxon>
        <taxon>Agaricomycotina</taxon>
        <taxon>Agaricomycetes</taxon>
        <taxon>Agaricomycetidae</taxon>
        <taxon>Agaricales</taxon>
        <taxon>Marasmiineae</taxon>
        <taxon>Mycenaceae</taxon>
        <taxon>Mycena</taxon>
    </lineage>
</organism>
<accession>A0A8H6XXN1</accession>